<dbReference type="InterPro" id="IPR036047">
    <property type="entry name" value="F-box-like_dom_sf"/>
</dbReference>
<gene>
    <name evidence="2" type="ORF">B0T16DRAFT_453449</name>
</gene>
<evidence type="ECO:0000313" key="3">
    <source>
        <dbReference type="Proteomes" id="UP001174936"/>
    </source>
</evidence>
<evidence type="ECO:0000259" key="1">
    <source>
        <dbReference type="PROSITE" id="PS50181"/>
    </source>
</evidence>
<dbReference type="Proteomes" id="UP001174936">
    <property type="component" value="Unassembled WGS sequence"/>
</dbReference>
<dbReference type="InterPro" id="IPR001810">
    <property type="entry name" value="F-box_dom"/>
</dbReference>
<dbReference type="Pfam" id="PF00646">
    <property type="entry name" value="F-box"/>
    <property type="match status" value="1"/>
</dbReference>
<dbReference type="AlphaFoldDB" id="A0AA39YTS8"/>
<reference evidence="2" key="1">
    <citation type="submission" date="2023-06" db="EMBL/GenBank/DDBJ databases">
        <title>Genome-scale phylogeny and comparative genomics of the fungal order Sordariales.</title>
        <authorList>
            <consortium name="Lawrence Berkeley National Laboratory"/>
            <person name="Hensen N."/>
            <person name="Bonometti L."/>
            <person name="Westerberg I."/>
            <person name="Brannstrom I.O."/>
            <person name="Guillou S."/>
            <person name="Cros-Aarteil S."/>
            <person name="Calhoun S."/>
            <person name="Haridas S."/>
            <person name="Kuo A."/>
            <person name="Mondo S."/>
            <person name="Pangilinan J."/>
            <person name="Riley R."/>
            <person name="Labutti K."/>
            <person name="Andreopoulos B."/>
            <person name="Lipzen A."/>
            <person name="Chen C."/>
            <person name="Yanf M."/>
            <person name="Daum C."/>
            <person name="Ng V."/>
            <person name="Clum A."/>
            <person name="Steindorff A."/>
            <person name="Ohm R."/>
            <person name="Martin F."/>
            <person name="Silar P."/>
            <person name="Natvig D."/>
            <person name="Lalanne C."/>
            <person name="Gautier V."/>
            <person name="Ament-Velasquez S.L."/>
            <person name="Kruys A."/>
            <person name="Hutchinson M.I."/>
            <person name="Powell A.J."/>
            <person name="Barry K."/>
            <person name="Miller A.N."/>
            <person name="Grigoriev I.V."/>
            <person name="Debuchy R."/>
            <person name="Gladieux P."/>
            <person name="Thoren M.H."/>
            <person name="Johannesson H."/>
        </authorList>
    </citation>
    <scope>NUCLEOTIDE SEQUENCE</scope>
    <source>
        <strain evidence="2">SMH2532-1</strain>
    </source>
</reference>
<keyword evidence="3" id="KW-1185">Reference proteome</keyword>
<feature type="domain" description="F-box" evidence="1">
    <location>
        <begin position="79"/>
        <end position="125"/>
    </location>
</feature>
<comment type="caution">
    <text evidence="2">The sequence shown here is derived from an EMBL/GenBank/DDBJ whole genome shotgun (WGS) entry which is preliminary data.</text>
</comment>
<dbReference type="PROSITE" id="PS50181">
    <property type="entry name" value="FBOX"/>
    <property type="match status" value="1"/>
</dbReference>
<dbReference type="SUPFAM" id="SSF81383">
    <property type="entry name" value="F-box domain"/>
    <property type="match status" value="1"/>
</dbReference>
<organism evidence="2 3">
    <name type="scientific">Cercophora newfieldiana</name>
    <dbReference type="NCBI Taxonomy" id="92897"/>
    <lineage>
        <taxon>Eukaryota</taxon>
        <taxon>Fungi</taxon>
        <taxon>Dikarya</taxon>
        <taxon>Ascomycota</taxon>
        <taxon>Pezizomycotina</taxon>
        <taxon>Sordariomycetes</taxon>
        <taxon>Sordariomycetidae</taxon>
        <taxon>Sordariales</taxon>
        <taxon>Lasiosphaeriaceae</taxon>
        <taxon>Cercophora</taxon>
    </lineage>
</organism>
<dbReference type="CDD" id="cd09917">
    <property type="entry name" value="F-box_SF"/>
    <property type="match status" value="1"/>
</dbReference>
<name>A0AA39YTS8_9PEZI</name>
<dbReference type="EMBL" id="JAULSV010000001">
    <property type="protein sequence ID" value="KAK0658045.1"/>
    <property type="molecule type" value="Genomic_DNA"/>
</dbReference>
<dbReference type="SMART" id="SM00256">
    <property type="entry name" value="FBOX"/>
    <property type="match status" value="1"/>
</dbReference>
<accession>A0AA39YTS8</accession>
<protein>
    <recommendedName>
        <fullName evidence="1">F-box domain-containing protein</fullName>
    </recommendedName>
</protein>
<evidence type="ECO:0000313" key="2">
    <source>
        <dbReference type="EMBL" id="KAK0658045.1"/>
    </source>
</evidence>
<sequence length="392" mass="44962">MCIPRQIFHPVDERQLLSPEHQSSEKYDTTTITNTDALLAATTYLPNDTPHFTKFPPEQVTAVCYFLLFDFLRTPESNLGALRKLPLELLHQIIQDLPIQTLFRLRHVNARFREVVAALPLYKLMATHAVSSMLAFTRFELTSKTTLSTLYNVATSEKCYRCGELGLFIFMPTLQRCCNRCITSGSDDVSDLQVERITVAQRKVLARYENDSFRIVRSVPRAYPDDQRIYEGRKRATVNKKQWLVATNRVPKDTGVDLTPPKTDRDRYCLSYDLRYMCRVELPPLEVKGSRVKEQQGVSCKGCQSVWREEAARAWASRWPPNCGSPRKGMEMRRYSTRGFMEHFVWCKKAQGMWEDSRTMGNEEIGKEDEEIGKGDVVNIIPQATVEVGVAA</sequence>
<proteinExistence type="predicted"/>